<dbReference type="Gene3D" id="3.40.50.300">
    <property type="entry name" value="P-loop containing nucleotide triphosphate hydrolases"/>
    <property type="match status" value="1"/>
</dbReference>
<evidence type="ECO:0000313" key="15">
    <source>
        <dbReference type="EMBL" id="MBO0481022.1"/>
    </source>
</evidence>
<dbReference type="InterPro" id="IPR005702">
    <property type="entry name" value="Wzc-like_C"/>
</dbReference>
<evidence type="ECO:0000256" key="8">
    <source>
        <dbReference type="ARBA" id="ARBA00022840"/>
    </source>
</evidence>
<comment type="catalytic activity">
    <reaction evidence="13">
        <text>L-tyrosyl-[protein] + ATP = O-phospho-L-tyrosyl-[protein] + ADP + H(+)</text>
        <dbReference type="Rhea" id="RHEA:10596"/>
        <dbReference type="Rhea" id="RHEA-COMP:10136"/>
        <dbReference type="Rhea" id="RHEA-COMP:20101"/>
        <dbReference type="ChEBI" id="CHEBI:15378"/>
        <dbReference type="ChEBI" id="CHEBI:30616"/>
        <dbReference type="ChEBI" id="CHEBI:46858"/>
        <dbReference type="ChEBI" id="CHEBI:61978"/>
        <dbReference type="ChEBI" id="CHEBI:456216"/>
        <dbReference type="EC" id="2.7.10.2"/>
    </reaction>
</comment>
<keyword evidence="11" id="KW-0270">Exopolysaccharide synthesis</keyword>
<comment type="function">
    <text evidence="12">Involved in the regulation of capsular polysaccharide biosynthesis. Autophosphorylation of CpsD attenuates its activity and reduces the level of encapsulation. May be part of a complex that directs the coordinated polymerization and export to the cell surface of the capsular polysaccharide.</text>
</comment>
<dbReference type="NCBIfam" id="TIGR01007">
    <property type="entry name" value="eps_fam"/>
    <property type="match status" value="1"/>
</dbReference>
<dbReference type="RefSeq" id="WP_206897854.1">
    <property type="nucleotide sequence ID" value="NZ_JAFLWI010000002.1"/>
</dbReference>
<keyword evidence="6" id="KW-0547">Nucleotide-binding</keyword>
<evidence type="ECO:0000313" key="16">
    <source>
        <dbReference type="Proteomes" id="UP000664832"/>
    </source>
</evidence>
<evidence type="ECO:0000256" key="10">
    <source>
        <dbReference type="ARBA" id="ARBA00023137"/>
    </source>
</evidence>
<evidence type="ECO:0000256" key="4">
    <source>
        <dbReference type="ARBA" id="ARBA00019200"/>
    </source>
</evidence>
<dbReference type="Pfam" id="PF13614">
    <property type="entry name" value="AAA_31"/>
    <property type="match status" value="1"/>
</dbReference>
<evidence type="ECO:0000256" key="13">
    <source>
        <dbReference type="ARBA" id="ARBA00051245"/>
    </source>
</evidence>
<dbReference type="InterPro" id="IPR050445">
    <property type="entry name" value="Bact_polysacc_biosynth/exp"/>
</dbReference>
<keyword evidence="9" id="KW-0972">Capsule biogenesis/degradation</keyword>
<comment type="caution">
    <text evidence="15">The sequence shown here is derived from an EMBL/GenBank/DDBJ whole genome shotgun (WGS) entry which is preliminary data.</text>
</comment>
<evidence type="ECO:0000259" key="14">
    <source>
        <dbReference type="Pfam" id="PF13614"/>
    </source>
</evidence>
<dbReference type="InterPro" id="IPR027417">
    <property type="entry name" value="P-loop_NTPase"/>
</dbReference>
<accession>A0ABS3HX17</accession>
<comment type="similarity">
    <text evidence="2">Belongs to the CpsD/CapB family.</text>
</comment>
<evidence type="ECO:0000256" key="7">
    <source>
        <dbReference type="ARBA" id="ARBA00022777"/>
    </source>
</evidence>
<keyword evidence="8" id="KW-0067">ATP-binding</keyword>
<dbReference type="SUPFAM" id="SSF52540">
    <property type="entry name" value="P-loop containing nucleoside triphosphate hydrolases"/>
    <property type="match status" value="1"/>
</dbReference>
<keyword evidence="16" id="KW-1185">Reference proteome</keyword>
<keyword evidence="10" id="KW-0829">Tyrosine-protein kinase</keyword>
<dbReference type="PANTHER" id="PTHR32309">
    <property type="entry name" value="TYROSINE-PROTEIN KINASE"/>
    <property type="match status" value="1"/>
</dbReference>
<proteinExistence type="inferred from homology"/>
<evidence type="ECO:0000256" key="5">
    <source>
        <dbReference type="ARBA" id="ARBA00022679"/>
    </source>
</evidence>
<feature type="domain" description="AAA" evidence="14">
    <location>
        <begin position="56"/>
        <end position="190"/>
    </location>
</feature>
<evidence type="ECO:0000256" key="2">
    <source>
        <dbReference type="ARBA" id="ARBA00007316"/>
    </source>
</evidence>
<gene>
    <name evidence="15" type="ORF">JZO71_01625</name>
</gene>
<evidence type="ECO:0000256" key="9">
    <source>
        <dbReference type="ARBA" id="ARBA00022903"/>
    </source>
</evidence>
<dbReference type="Proteomes" id="UP000664832">
    <property type="component" value="Unassembled WGS sequence"/>
</dbReference>
<keyword evidence="7 15" id="KW-0418">Kinase</keyword>
<keyword evidence="5" id="KW-0808">Transferase</keyword>
<dbReference type="InterPro" id="IPR025669">
    <property type="entry name" value="AAA_dom"/>
</dbReference>
<dbReference type="GO" id="GO:0016301">
    <property type="term" value="F:kinase activity"/>
    <property type="evidence" value="ECO:0007669"/>
    <property type="project" value="UniProtKB-KW"/>
</dbReference>
<reference evidence="15 16" key="1">
    <citation type="submission" date="2021-03" db="EMBL/GenBank/DDBJ databases">
        <title>Enterococcal diversity collection.</title>
        <authorList>
            <person name="Gilmore M.S."/>
            <person name="Schwartzman J."/>
            <person name="Van Tyne D."/>
            <person name="Martin M."/>
            <person name="Earl A.M."/>
            <person name="Manson A.L."/>
            <person name="Straub T."/>
            <person name="Salamzade R."/>
            <person name="Saavedra J."/>
            <person name="Lebreton F."/>
            <person name="Prichula J."/>
            <person name="Schaufler K."/>
            <person name="Gaca A."/>
            <person name="Sgardioli B."/>
            <person name="Wagenaar J."/>
            <person name="Strong T."/>
        </authorList>
    </citation>
    <scope>NUCLEOTIDE SEQUENCE [LARGE SCALE GENOMIC DNA]</scope>
    <source>
        <strain evidence="15 16">MSG2901</strain>
    </source>
</reference>
<dbReference type="PANTHER" id="PTHR32309:SF13">
    <property type="entry name" value="FERRIC ENTEROBACTIN TRANSPORT PROTEIN FEPE"/>
    <property type="match status" value="1"/>
</dbReference>
<dbReference type="CDD" id="cd05387">
    <property type="entry name" value="BY-kinase"/>
    <property type="match status" value="1"/>
</dbReference>
<organism evidence="15 16">
    <name type="scientific">Candidatus Enterococcus courvalinii</name>
    <dbReference type="NCBI Taxonomy" id="2815329"/>
    <lineage>
        <taxon>Bacteria</taxon>
        <taxon>Bacillati</taxon>
        <taxon>Bacillota</taxon>
        <taxon>Bacilli</taxon>
        <taxon>Lactobacillales</taxon>
        <taxon>Enterococcaceae</taxon>
        <taxon>Enterococcus</taxon>
    </lineage>
</organism>
<sequence length="218" mass="24367">MKKNMKKNLSQKNVALRDPSSVQAEYFRTVKNNLDLLHIGRPIRSLVITSPTQNNGKTLISSNLAATYAQYNKKTLLIDLDLRKPSMGDAFPESKQSLGLSGLLDANCEDTLKKMVVSINNDFSVLPVGRHFSLPHVTINSEELRQVIRQAKEQFEMVIIDAPPILSVTDALILGEQADGCLMVVKNNYTKKQELQKGNELLSVLKDKYLGIIYNAPR</sequence>
<evidence type="ECO:0000256" key="12">
    <source>
        <dbReference type="ARBA" id="ARBA00024964"/>
    </source>
</evidence>
<evidence type="ECO:0000256" key="11">
    <source>
        <dbReference type="ARBA" id="ARBA00023169"/>
    </source>
</evidence>
<name>A0ABS3HX17_9ENTE</name>
<protein>
    <recommendedName>
        <fullName evidence="4">Tyrosine-protein kinase CpsD</fullName>
        <ecNumber evidence="3">2.7.10.2</ecNumber>
    </recommendedName>
</protein>
<evidence type="ECO:0000256" key="6">
    <source>
        <dbReference type="ARBA" id="ARBA00022741"/>
    </source>
</evidence>
<comment type="pathway">
    <text evidence="1">Capsule biogenesis; capsule polysaccharide biosynthesis.</text>
</comment>
<evidence type="ECO:0000256" key="1">
    <source>
        <dbReference type="ARBA" id="ARBA00005132"/>
    </source>
</evidence>
<dbReference type="EMBL" id="JAFLWI010000002">
    <property type="protein sequence ID" value="MBO0481022.1"/>
    <property type="molecule type" value="Genomic_DNA"/>
</dbReference>
<evidence type="ECO:0000256" key="3">
    <source>
        <dbReference type="ARBA" id="ARBA00011903"/>
    </source>
</evidence>
<dbReference type="EC" id="2.7.10.2" evidence="3"/>